<evidence type="ECO:0000256" key="2">
    <source>
        <dbReference type="ARBA" id="ARBA00022737"/>
    </source>
</evidence>
<dbReference type="PANTHER" id="PTHR23221:SF7">
    <property type="entry name" value="PHOSPHATIDYLINOSITOL-GLYCAN-SPECIFIC PHOSPHOLIPASE D"/>
    <property type="match status" value="1"/>
</dbReference>
<evidence type="ECO:0000256" key="3">
    <source>
        <dbReference type="ARBA" id="ARBA00022801"/>
    </source>
</evidence>
<dbReference type="GO" id="GO:0016787">
    <property type="term" value="F:hydrolase activity"/>
    <property type="evidence" value="ECO:0007669"/>
    <property type="project" value="UniProtKB-KW"/>
</dbReference>
<dbReference type="InterPro" id="IPR013517">
    <property type="entry name" value="FG-GAP"/>
</dbReference>
<keyword evidence="2" id="KW-0677">Repeat</keyword>
<dbReference type="EMBL" id="CP159534">
    <property type="protein sequence ID" value="XCJ75431.1"/>
    <property type="molecule type" value="Genomic_DNA"/>
</dbReference>
<dbReference type="AlphaFoldDB" id="A0AAU8J4I2"/>
<keyword evidence="1 5" id="KW-0732">Signal</keyword>
<evidence type="ECO:0000256" key="4">
    <source>
        <dbReference type="ARBA" id="ARBA00023180"/>
    </source>
</evidence>
<name>A0AAU8J4I2_9ACTN</name>
<evidence type="ECO:0000313" key="6">
    <source>
        <dbReference type="EMBL" id="XCJ75431.1"/>
    </source>
</evidence>
<dbReference type="InterPro" id="IPR028994">
    <property type="entry name" value="Integrin_alpha_N"/>
</dbReference>
<proteinExistence type="predicted"/>
<dbReference type="RefSeq" id="WP_353946862.1">
    <property type="nucleotide sequence ID" value="NZ_CP159534.1"/>
</dbReference>
<reference evidence="6" key="1">
    <citation type="submission" date="2024-06" db="EMBL/GenBank/DDBJ databases">
        <title>Streptomyces sp. strain HUAS MG91 genome sequences.</title>
        <authorList>
            <person name="Mo P."/>
        </authorList>
    </citation>
    <scope>NUCLEOTIDE SEQUENCE</scope>
    <source>
        <strain evidence="6">HUAS MG91</strain>
    </source>
</reference>
<dbReference type="SMART" id="SM00191">
    <property type="entry name" value="Int_alpha"/>
    <property type="match status" value="6"/>
</dbReference>
<feature type="signal peptide" evidence="5">
    <location>
        <begin position="1"/>
        <end position="30"/>
    </location>
</feature>
<dbReference type="KEGG" id="stac:ABII15_38055"/>
<feature type="chain" id="PRO_5043347284" evidence="5">
    <location>
        <begin position="31"/>
        <end position="485"/>
    </location>
</feature>
<sequence length="485" mass="48651">MRVRTLGATAAVAALTAAGLTLPLAGTATAATPLHADFNGDGLTDLAVGVPSATVNGKAKAGYVNVVWGGVNGLGPNSSTGIISQSYRAVPGTPEAGDRFGSAVASGDLNGDGVADLVIGASGEALTDTGHGHEGTVTVLYGSRTGFGNHDSVGFTAARGEGEFTQLGGRVSVGDYDHDGDQDLAIGASGEEHGSLRLRPGPLTPGSPTTTEVIHRYSMGGGTRDLATGDFDGDGTDDLAVTYKEMEGAGSFILRWDEAGKPVEQWSTGDYGQSLAAADLDRDGKDDLAIGYDQPNAESEEAPLCADERAGGAVALVYGKGAAFGSSHDCFTQDSPGVAGASEAGDWFGFSVAAGDVNDDGLPELVVGVPGEDVGTVKDAGAYVVLRGTPTGPSGGVAVNQNTPDMPGTAEAGDQFGAQVTTGRYNPDQLGDVAASAPTENAGEARSGGVWYAQSTETAHPLGRSLTPLGLALLTGTKYGEVIGK</sequence>
<dbReference type="PANTHER" id="PTHR23221">
    <property type="entry name" value="GLYCOSYLPHOSPHATIDYLINOSITOL PHOSPHOLIPASE D"/>
    <property type="match status" value="1"/>
</dbReference>
<dbReference type="SUPFAM" id="SSF69318">
    <property type="entry name" value="Integrin alpha N-terminal domain"/>
    <property type="match status" value="1"/>
</dbReference>
<protein>
    <submittedName>
        <fullName evidence="6">FG-GAP-like repeat-containing protein</fullName>
    </submittedName>
</protein>
<evidence type="ECO:0000256" key="1">
    <source>
        <dbReference type="ARBA" id="ARBA00022729"/>
    </source>
</evidence>
<accession>A0AAU8J4I2</accession>
<dbReference type="Gene3D" id="2.130.10.130">
    <property type="entry name" value="Integrin alpha, N-terminal"/>
    <property type="match status" value="3"/>
</dbReference>
<dbReference type="Pfam" id="PF01839">
    <property type="entry name" value="FG-GAP"/>
    <property type="match status" value="4"/>
</dbReference>
<keyword evidence="3" id="KW-0378">Hydrolase</keyword>
<dbReference type="InterPro" id="IPR013519">
    <property type="entry name" value="Int_alpha_beta-p"/>
</dbReference>
<organism evidence="6">
    <name type="scientific">Streptomyces tabacisoli</name>
    <dbReference type="NCBI Taxonomy" id="3156398"/>
    <lineage>
        <taxon>Bacteria</taxon>
        <taxon>Bacillati</taxon>
        <taxon>Actinomycetota</taxon>
        <taxon>Actinomycetes</taxon>
        <taxon>Kitasatosporales</taxon>
        <taxon>Streptomycetaceae</taxon>
        <taxon>Streptomyces</taxon>
    </lineage>
</organism>
<gene>
    <name evidence="6" type="ORF">ABII15_38055</name>
</gene>
<dbReference type="Pfam" id="PF13517">
    <property type="entry name" value="FG-GAP_3"/>
    <property type="match status" value="1"/>
</dbReference>
<keyword evidence="4" id="KW-0325">Glycoprotein</keyword>
<dbReference type="PROSITE" id="PS51470">
    <property type="entry name" value="FG_GAP"/>
    <property type="match status" value="2"/>
</dbReference>
<evidence type="ECO:0000256" key="5">
    <source>
        <dbReference type="SAM" id="SignalP"/>
    </source>
</evidence>